<evidence type="ECO:0000313" key="6">
    <source>
        <dbReference type="Proteomes" id="UP000219565"/>
    </source>
</evidence>
<dbReference type="Proteomes" id="UP000219565">
    <property type="component" value="Unassembled WGS sequence"/>
</dbReference>
<dbReference type="InterPro" id="IPR048666">
    <property type="entry name" value="RedAm-like_C"/>
</dbReference>
<gene>
    <name evidence="5" type="ORF">SAMN04244553_6495</name>
</gene>
<protein>
    <submittedName>
        <fullName evidence="5">3-hydroxyisobutyrate dehydrogenase</fullName>
    </submittedName>
</protein>
<dbReference type="GO" id="GO:0016491">
    <property type="term" value="F:oxidoreductase activity"/>
    <property type="evidence" value="ECO:0007669"/>
    <property type="project" value="UniProtKB-KW"/>
</dbReference>
<reference evidence="5 6" key="1">
    <citation type="submission" date="2017-09" db="EMBL/GenBank/DDBJ databases">
        <authorList>
            <person name="Ehlers B."/>
            <person name="Leendertz F.H."/>
        </authorList>
    </citation>
    <scope>NUCLEOTIDE SEQUENCE [LARGE SCALE GENOMIC DNA]</scope>
    <source>
        <strain evidence="5 6">DSM 45537</strain>
    </source>
</reference>
<dbReference type="RefSeq" id="WP_179831072.1">
    <property type="nucleotide sequence ID" value="NZ_JAMTCW010000011.1"/>
</dbReference>
<dbReference type="InterPro" id="IPR015815">
    <property type="entry name" value="HIBADH-related"/>
</dbReference>
<sequence>MEQQPKFDVALLGCGNMGAALGRALLAAGYSVTAWNRSPEKSRALEPFGARSAHTADQAVGSARATITCLRTYDDVEKVLGTVDMPDGHTLINVTTGAPSDADRLQRWAETQRVQYLDGAILAFPEQIGTRTCQLLVAGSPEVWEANRELIRAMGGASRHVSGDAKGANVLDLAGVGAFYGVSILGFIEAARYVTACGVPVDELLLVARQLDGILHTAQQQCVESLTTGDFSTDQATIDVYHSGSVTFRETLNDRLGSAPMVEAAAELLARGVDAGLSEQSLYALFKLYDTRDVNKDVAQAG</sequence>
<evidence type="ECO:0000313" key="5">
    <source>
        <dbReference type="EMBL" id="SNY89477.1"/>
    </source>
</evidence>
<proteinExistence type="inferred from homology"/>
<dbReference type="STRING" id="1379680.GCA_001612615_04416"/>
<accession>A0A285LZ92</accession>
<dbReference type="EMBL" id="OBEG01000009">
    <property type="protein sequence ID" value="SNY89477.1"/>
    <property type="molecule type" value="Genomic_DNA"/>
</dbReference>
<dbReference type="GO" id="GO:0050661">
    <property type="term" value="F:NADP binding"/>
    <property type="evidence" value="ECO:0007669"/>
    <property type="project" value="InterPro"/>
</dbReference>
<dbReference type="Gene3D" id="3.40.50.720">
    <property type="entry name" value="NAD(P)-binding Rossmann-like Domain"/>
    <property type="match status" value="1"/>
</dbReference>
<dbReference type="SUPFAM" id="SSF51735">
    <property type="entry name" value="NAD(P)-binding Rossmann-fold domains"/>
    <property type="match status" value="1"/>
</dbReference>
<dbReference type="PIRSF" id="PIRSF000103">
    <property type="entry name" value="HIBADH"/>
    <property type="match status" value="1"/>
</dbReference>
<name>A0A285LZ92_9NOCA</name>
<dbReference type="InterPro" id="IPR036291">
    <property type="entry name" value="NAD(P)-bd_dom_sf"/>
</dbReference>
<dbReference type="AlphaFoldDB" id="A0A285LZ92"/>
<dbReference type="Pfam" id="PF21761">
    <property type="entry name" value="RedAm-like_C"/>
    <property type="match status" value="1"/>
</dbReference>
<evidence type="ECO:0000259" key="3">
    <source>
        <dbReference type="Pfam" id="PF03446"/>
    </source>
</evidence>
<dbReference type="Gene3D" id="1.10.1040.10">
    <property type="entry name" value="N-(1-d-carboxylethyl)-l-norvaline Dehydrogenase, domain 2"/>
    <property type="match status" value="1"/>
</dbReference>
<feature type="domain" description="6-phosphogluconate dehydrogenase NADP-binding" evidence="3">
    <location>
        <begin position="8"/>
        <end position="157"/>
    </location>
</feature>
<comment type="similarity">
    <text evidence="1">Belongs to the HIBADH-related family.</text>
</comment>
<dbReference type="Pfam" id="PF03446">
    <property type="entry name" value="NAD_binding_2"/>
    <property type="match status" value="1"/>
</dbReference>
<feature type="domain" description="NADPH-dependent reductive aminase-like C-terminal" evidence="4">
    <location>
        <begin position="165"/>
        <end position="288"/>
    </location>
</feature>
<organism evidence="5 6">
    <name type="scientific">Nocardia amikacinitolerans</name>
    <dbReference type="NCBI Taxonomy" id="756689"/>
    <lineage>
        <taxon>Bacteria</taxon>
        <taxon>Bacillati</taxon>
        <taxon>Actinomycetota</taxon>
        <taxon>Actinomycetes</taxon>
        <taxon>Mycobacteriales</taxon>
        <taxon>Nocardiaceae</taxon>
        <taxon>Nocardia</taxon>
    </lineage>
</organism>
<evidence type="ECO:0000259" key="4">
    <source>
        <dbReference type="Pfam" id="PF21761"/>
    </source>
</evidence>
<dbReference type="InterPro" id="IPR051265">
    <property type="entry name" value="HIBADH-related_NP60_sf"/>
</dbReference>
<keyword evidence="2" id="KW-0560">Oxidoreductase</keyword>
<keyword evidence="6" id="KW-1185">Reference proteome</keyword>
<dbReference type="PANTHER" id="PTHR43580">
    <property type="entry name" value="OXIDOREDUCTASE GLYR1-RELATED"/>
    <property type="match status" value="1"/>
</dbReference>
<dbReference type="InterPro" id="IPR006115">
    <property type="entry name" value="6PGDH_NADP-bd"/>
</dbReference>
<evidence type="ECO:0000256" key="2">
    <source>
        <dbReference type="ARBA" id="ARBA00023002"/>
    </source>
</evidence>
<dbReference type="InterPro" id="IPR013328">
    <property type="entry name" value="6PGD_dom2"/>
</dbReference>
<dbReference type="PANTHER" id="PTHR43580:SF2">
    <property type="entry name" value="CYTOKINE-LIKE NUCLEAR FACTOR N-PAC"/>
    <property type="match status" value="1"/>
</dbReference>
<evidence type="ECO:0000256" key="1">
    <source>
        <dbReference type="ARBA" id="ARBA00009080"/>
    </source>
</evidence>